<evidence type="ECO:0000313" key="3">
    <source>
        <dbReference type="Proteomes" id="UP000179233"/>
    </source>
</evidence>
<dbReference type="AlphaFoldDB" id="A0A1G1VUR3"/>
<comment type="caution">
    <text evidence="2">The sequence shown here is derived from an EMBL/GenBank/DDBJ whole genome shotgun (WGS) entry which is preliminary data.</text>
</comment>
<keyword evidence="1" id="KW-0812">Transmembrane</keyword>
<evidence type="ECO:0000256" key="1">
    <source>
        <dbReference type="SAM" id="Phobius"/>
    </source>
</evidence>
<dbReference type="EMBL" id="MHCJ01000001">
    <property type="protein sequence ID" value="OGY19100.1"/>
    <property type="molecule type" value="Genomic_DNA"/>
</dbReference>
<dbReference type="PANTHER" id="PTHR36851">
    <property type="entry name" value="UNNAMED PRODUCT"/>
    <property type="match status" value="1"/>
</dbReference>
<name>A0A1G1VUR3_9BACT</name>
<gene>
    <name evidence="2" type="ORF">A2786_06205</name>
</gene>
<dbReference type="CDD" id="cd00761">
    <property type="entry name" value="Glyco_tranf_GTA_type"/>
    <property type="match status" value="1"/>
</dbReference>
<dbReference type="SUPFAM" id="SSF53448">
    <property type="entry name" value="Nucleotide-diphospho-sugar transferases"/>
    <property type="match status" value="1"/>
</dbReference>
<keyword evidence="1" id="KW-0472">Membrane</keyword>
<dbReference type="InterPro" id="IPR029044">
    <property type="entry name" value="Nucleotide-diphossugar_trans"/>
</dbReference>
<feature type="transmembrane region" description="Helical" evidence="1">
    <location>
        <begin position="28"/>
        <end position="57"/>
    </location>
</feature>
<accession>A0A1G1VUR3</accession>
<reference evidence="2 3" key="1">
    <citation type="journal article" date="2016" name="Nat. Commun.">
        <title>Thousands of microbial genomes shed light on interconnected biogeochemical processes in an aquifer system.</title>
        <authorList>
            <person name="Anantharaman K."/>
            <person name="Brown C.T."/>
            <person name="Hug L.A."/>
            <person name="Sharon I."/>
            <person name="Castelle C.J."/>
            <person name="Probst A.J."/>
            <person name="Thomas B.C."/>
            <person name="Singh A."/>
            <person name="Wilkins M.J."/>
            <person name="Karaoz U."/>
            <person name="Brodie E.L."/>
            <person name="Williams K.H."/>
            <person name="Hubbard S.S."/>
            <person name="Banfield J.F."/>
        </authorList>
    </citation>
    <scope>NUCLEOTIDE SEQUENCE [LARGE SCALE GENOMIC DNA]</scope>
</reference>
<dbReference type="Proteomes" id="UP000179233">
    <property type="component" value="Unassembled WGS sequence"/>
</dbReference>
<feature type="transmembrane region" description="Helical" evidence="1">
    <location>
        <begin position="423"/>
        <end position="445"/>
    </location>
</feature>
<dbReference type="PANTHER" id="PTHR36851:SF1">
    <property type="entry name" value="GLYCO_TRANS_2-LIKE DOMAIN-CONTAINING PROTEIN"/>
    <property type="match status" value="1"/>
</dbReference>
<feature type="transmembrane region" description="Helical" evidence="1">
    <location>
        <begin position="466"/>
        <end position="485"/>
    </location>
</feature>
<dbReference type="Gene3D" id="3.90.550.10">
    <property type="entry name" value="Spore Coat Polysaccharide Biosynthesis Protein SpsA, Chain A"/>
    <property type="match status" value="1"/>
</dbReference>
<keyword evidence="1" id="KW-1133">Transmembrane helix</keyword>
<proteinExistence type="predicted"/>
<protein>
    <submittedName>
        <fullName evidence="2">Uncharacterized protein</fullName>
    </submittedName>
</protein>
<feature type="transmembrane region" description="Helical" evidence="1">
    <location>
        <begin position="63"/>
        <end position="81"/>
    </location>
</feature>
<organism evidence="2 3">
    <name type="scientific">Candidatus Chisholmbacteria bacterium RIFCSPHIGHO2_01_FULL_52_32</name>
    <dbReference type="NCBI Taxonomy" id="1797591"/>
    <lineage>
        <taxon>Bacteria</taxon>
        <taxon>Candidatus Chisholmiibacteriota</taxon>
    </lineage>
</organism>
<sequence length="505" mass="59065">MIFPFSIMSSSPRQQASLLRKHFRLLEVVPGLFSWSLILFPFWGSFFFPIAVAYYVLAFDVYWLYRSVSTALLAVFAHFRIQAALSFDWMGELSLFPDWRRVHHLVIIPTFKEPLHTLRRTLEGLRRQTFPKRQIDVVVSFEEREGETAYKKAEHLRDVFDGVFSSFLITFHPKLSGEVAGKSSNTSWAAKFAKRELVDRRGFDINYLTVTSEDADAVLHPHYLAALTYAFLDHPRRYRRIWQAAIVFYNNIWRVPAPIRVLATIWSVVQTSLLIRQDRLINFSTYSTSMRLAHEIGYWDVDVIPEDYRLFFKAYFHFKGGVETESLFLPVYADAAESTSYWKTMVNQYEQVKRWAWGVSDDPYIIRHWLTAKRISFWDKTFRVLGVLEDHFLWPVNWFAITLGALLPPLINPNFSRTILGKTLPQVSSFILTLSLISLVVILFIDARQRPPREQGISLLRRLFQPFEFILLPVVGFFFSALPGIDAHTRLMLGRYIEYRVTEKV</sequence>
<evidence type="ECO:0000313" key="2">
    <source>
        <dbReference type="EMBL" id="OGY19100.1"/>
    </source>
</evidence>